<dbReference type="OMA" id="RIFTAHT"/>
<keyword evidence="4" id="KW-0539">Nucleus</keyword>
<comment type="subcellular location">
    <subcellularLocation>
        <location evidence="1">Nucleus</location>
        <location evidence="1">Nucleolus</location>
    </subcellularLocation>
</comment>
<gene>
    <name evidence="5" type="ORF">TCLT_LOCUS3245</name>
</gene>
<dbReference type="PANTHER" id="PTHR19924:SF26">
    <property type="entry name" value="U3 SMALL NUCLEOLAR RNA-ASSOCIATED PROTEIN 15 HOMOLOG"/>
    <property type="match status" value="1"/>
</dbReference>
<dbReference type="STRING" id="103827.A0A0N5CSP4"/>
<evidence type="ECO:0000256" key="1">
    <source>
        <dbReference type="ARBA" id="ARBA00004604"/>
    </source>
</evidence>
<dbReference type="OrthoDB" id="431715at2759"/>
<proteinExistence type="predicted"/>
<dbReference type="EMBL" id="UYYF01001172">
    <property type="protein sequence ID" value="VDM99617.1"/>
    <property type="molecule type" value="Genomic_DNA"/>
</dbReference>
<dbReference type="Proteomes" id="UP000276776">
    <property type="component" value="Unassembled WGS sequence"/>
</dbReference>
<evidence type="ECO:0000256" key="2">
    <source>
        <dbReference type="ARBA" id="ARBA00022574"/>
    </source>
</evidence>
<keyword evidence="3" id="KW-0677">Repeat</keyword>
<name>A0A0N5CSP4_THECL</name>
<dbReference type="AlphaFoldDB" id="A0A0N5CSP4"/>
<dbReference type="InterPro" id="IPR001680">
    <property type="entry name" value="WD40_rpt"/>
</dbReference>
<dbReference type="InterPro" id="IPR036322">
    <property type="entry name" value="WD40_repeat_dom_sf"/>
</dbReference>
<dbReference type="Gene3D" id="2.130.10.10">
    <property type="entry name" value="YVTN repeat-like/Quinoprotein amine dehydrogenase"/>
    <property type="match status" value="1"/>
</dbReference>
<evidence type="ECO:0000313" key="6">
    <source>
        <dbReference type="Proteomes" id="UP000276776"/>
    </source>
</evidence>
<evidence type="ECO:0000313" key="7">
    <source>
        <dbReference type="WBParaSite" id="TCLT_0000325001-mRNA-1"/>
    </source>
</evidence>
<dbReference type="SUPFAM" id="SSF50978">
    <property type="entry name" value="WD40 repeat-like"/>
    <property type="match status" value="1"/>
</dbReference>
<reference evidence="5 6" key="2">
    <citation type="submission" date="2018-11" db="EMBL/GenBank/DDBJ databases">
        <authorList>
            <consortium name="Pathogen Informatics"/>
        </authorList>
    </citation>
    <scope>NUCLEOTIDE SEQUENCE [LARGE SCALE GENOMIC DNA]</scope>
</reference>
<evidence type="ECO:0000256" key="4">
    <source>
        <dbReference type="ARBA" id="ARBA00023242"/>
    </source>
</evidence>
<keyword evidence="6" id="KW-1185">Reference proteome</keyword>
<evidence type="ECO:0000313" key="5">
    <source>
        <dbReference type="EMBL" id="VDM99617.1"/>
    </source>
</evidence>
<accession>A0A0N5CSP4</accession>
<organism evidence="7">
    <name type="scientific">Thelazia callipaeda</name>
    <name type="common">Oriental eyeworm</name>
    <name type="synonym">Parasitic nematode</name>
    <dbReference type="NCBI Taxonomy" id="103827"/>
    <lineage>
        <taxon>Eukaryota</taxon>
        <taxon>Metazoa</taxon>
        <taxon>Ecdysozoa</taxon>
        <taxon>Nematoda</taxon>
        <taxon>Chromadorea</taxon>
        <taxon>Rhabditida</taxon>
        <taxon>Spirurina</taxon>
        <taxon>Spiruromorpha</taxon>
        <taxon>Thelazioidea</taxon>
        <taxon>Thelaziidae</taxon>
        <taxon>Thelazia</taxon>
    </lineage>
</organism>
<dbReference type="GO" id="GO:0005730">
    <property type="term" value="C:nucleolus"/>
    <property type="evidence" value="ECO:0007669"/>
    <property type="project" value="UniProtKB-SubCell"/>
</dbReference>
<dbReference type="GO" id="GO:0006364">
    <property type="term" value="P:rRNA processing"/>
    <property type="evidence" value="ECO:0007669"/>
    <property type="project" value="TreeGrafter"/>
</dbReference>
<keyword evidence="2" id="KW-0853">WD repeat</keyword>
<dbReference type="InterPro" id="IPR015943">
    <property type="entry name" value="WD40/YVTN_repeat-like_dom_sf"/>
</dbReference>
<reference evidence="7" key="1">
    <citation type="submission" date="2017-02" db="UniProtKB">
        <authorList>
            <consortium name="WormBaseParasite"/>
        </authorList>
    </citation>
    <scope>IDENTIFICATION</scope>
</reference>
<evidence type="ECO:0000256" key="3">
    <source>
        <dbReference type="ARBA" id="ARBA00022737"/>
    </source>
</evidence>
<dbReference type="SMART" id="SM00320">
    <property type="entry name" value="WD40"/>
    <property type="match status" value="2"/>
</dbReference>
<dbReference type="PANTHER" id="PTHR19924">
    <property type="entry name" value="UTP15 U3 SMALL NUCLEOLAR RNA-ASSOCIATED PROTEIN 15 FAMILY MEMBER"/>
    <property type="match status" value="1"/>
</dbReference>
<protein>
    <submittedName>
        <fullName evidence="7">WD_REPEATS_REGION domain-containing protein</fullName>
    </submittedName>
</protein>
<sequence>MAEPYKPAARIMSEKIEERLSRDILYWRRMKRLAVFQEPGNISSTSFSPTDSNVVASTSSVKLVLYNSTVCEPLVTYGRFKQAVYGARFRRDGKLLAVGDEEGKVRLFSLRKHSFSSDGRKAPLRIFTAHTSSVHTV</sequence>
<dbReference type="GO" id="GO:0045943">
    <property type="term" value="P:positive regulation of transcription by RNA polymerase I"/>
    <property type="evidence" value="ECO:0007669"/>
    <property type="project" value="TreeGrafter"/>
</dbReference>
<dbReference type="Pfam" id="PF00400">
    <property type="entry name" value="WD40"/>
    <property type="match status" value="1"/>
</dbReference>
<dbReference type="WBParaSite" id="TCLT_0000325001-mRNA-1">
    <property type="protein sequence ID" value="TCLT_0000325001-mRNA-1"/>
    <property type="gene ID" value="TCLT_0000325001"/>
</dbReference>